<evidence type="ECO:0000313" key="2">
    <source>
        <dbReference type="Proteomes" id="UP000031192"/>
    </source>
</evidence>
<proteinExistence type="predicted"/>
<dbReference type="Proteomes" id="UP000031192">
    <property type="component" value="Unassembled WGS sequence"/>
</dbReference>
<dbReference type="EMBL" id="AZNH01000043">
    <property type="protein sequence ID" value="KID84367.1"/>
    <property type="molecule type" value="Genomic_DNA"/>
</dbReference>
<gene>
    <name evidence="1" type="ORF">MGU_08453</name>
</gene>
<keyword evidence="2" id="KW-1185">Reference proteome</keyword>
<name>A0A0B4GXC6_METGA</name>
<protein>
    <submittedName>
        <fullName evidence="1">Uncharacterized protein</fullName>
    </submittedName>
</protein>
<organism evidence="1 2">
    <name type="scientific">Metarhizium guizhouense (strain ARSEF 977)</name>
    <dbReference type="NCBI Taxonomy" id="1276136"/>
    <lineage>
        <taxon>Eukaryota</taxon>
        <taxon>Fungi</taxon>
        <taxon>Dikarya</taxon>
        <taxon>Ascomycota</taxon>
        <taxon>Pezizomycotina</taxon>
        <taxon>Sordariomycetes</taxon>
        <taxon>Hypocreomycetidae</taxon>
        <taxon>Hypocreales</taxon>
        <taxon>Clavicipitaceae</taxon>
        <taxon>Metarhizium</taxon>
    </lineage>
</organism>
<accession>A0A0B4GXC6</accession>
<reference evidence="1 2" key="1">
    <citation type="journal article" date="2014" name="Proc. Natl. Acad. Sci. U.S.A.">
        <title>Trajectory and genomic determinants of fungal-pathogen speciation and host adaptation.</title>
        <authorList>
            <person name="Hu X."/>
            <person name="Xiao G."/>
            <person name="Zheng P."/>
            <person name="Shang Y."/>
            <person name="Su Y."/>
            <person name="Zhang X."/>
            <person name="Liu X."/>
            <person name="Zhan S."/>
            <person name="St Leger R.J."/>
            <person name="Wang C."/>
        </authorList>
    </citation>
    <scope>NUCLEOTIDE SEQUENCE [LARGE SCALE GENOMIC DNA]</scope>
    <source>
        <strain evidence="1 2">ARSEF 977</strain>
    </source>
</reference>
<dbReference type="AlphaFoldDB" id="A0A0B4GXC6"/>
<comment type="caution">
    <text evidence="1">The sequence shown here is derived from an EMBL/GenBank/DDBJ whole genome shotgun (WGS) entry which is preliminary data.</text>
</comment>
<sequence>MPNEGEGRETEHDVVVYYYSTVFSAGKMCEMMDYVKRNMPGYEADTVSTGTQYTTTFWFYGYIDRPTSPMEDVVEMNKFIQSSPLERIYAGLPNYPGKHYNLPDEAEWVIFDPFCTTGT</sequence>
<evidence type="ECO:0000313" key="1">
    <source>
        <dbReference type="EMBL" id="KID84367.1"/>
    </source>
</evidence>
<dbReference type="HOGENOM" id="CLU_2062034_0_0_1"/>